<reference evidence="4 5" key="1">
    <citation type="journal article" date="2015" name="Genome Announc.">
        <title>Expanding the biotechnology potential of lactobacilli through comparative genomics of 213 strains and associated genera.</title>
        <authorList>
            <person name="Sun Z."/>
            <person name="Harris H.M."/>
            <person name="McCann A."/>
            <person name="Guo C."/>
            <person name="Argimon S."/>
            <person name="Zhang W."/>
            <person name="Yang X."/>
            <person name="Jeffery I.B."/>
            <person name="Cooney J.C."/>
            <person name="Kagawa T.F."/>
            <person name="Liu W."/>
            <person name="Song Y."/>
            <person name="Salvetti E."/>
            <person name="Wrobel A."/>
            <person name="Rasinkangas P."/>
            <person name="Parkhill J."/>
            <person name="Rea M.C."/>
            <person name="O'Sullivan O."/>
            <person name="Ritari J."/>
            <person name="Douillard F.P."/>
            <person name="Paul Ross R."/>
            <person name="Yang R."/>
            <person name="Briner A.E."/>
            <person name="Felis G.E."/>
            <person name="de Vos W.M."/>
            <person name="Barrangou R."/>
            <person name="Klaenhammer T.R."/>
            <person name="Caufield P.W."/>
            <person name="Cui Y."/>
            <person name="Zhang H."/>
            <person name="O'Toole P.W."/>
        </authorList>
    </citation>
    <scope>NUCLEOTIDE SEQUENCE [LARGE SCALE GENOMIC DNA]</scope>
    <source>
        <strain evidence="4 5">DSM 19284</strain>
    </source>
</reference>
<protein>
    <submittedName>
        <fullName evidence="4">Glycosyltransferase, group 2 family protein</fullName>
    </submittedName>
</protein>
<keyword evidence="1" id="KW-0328">Glycosyltransferase</keyword>
<dbReference type="InterPro" id="IPR029044">
    <property type="entry name" value="Nucleotide-diphossugar_trans"/>
</dbReference>
<evidence type="ECO:0000259" key="3">
    <source>
        <dbReference type="Pfam" id="PF00535"/>
    </source>
</evidence>
<keyword evidence="5" id="KW-1185">Reference proteome</keyword>
<dbReference type="Pfam" id="PF00535">
    <property type="entry name" value="Glycos_transf_2"/>
    <property type="match status" value="1"/>
</dbReference>
<dbReference type="PANTHER" id="PTHR22916">
    <property type="entry name" value="GLYCOSYLTRANSFERASE"/>
    <property type="match status" value="1"/>
</dbReference>
<feature type="domain" description="Glycosyltransferase 2-like" evidence="3">
    <location>
        <begin position="10"/>
        <end position="184"/>
    </location>
</feature>
<dbReference type="PATRIC" id="fig|1293597.4.peg.436"/>
<gene>
    <name evidence="4" type="ORF">FC20_GL000382</name>
</gene>
<accession>K0NWQ1</accession>
<keyword evidence="2 4" id="KW-0808">Transferase</keyword>
<dbReference type="EMBL" id="AZDU01000015">
    <property type="protein sequence ID" value="KRL02272.1"/>
    <property type="molecule type" value="Genomic_DNA"/>
</dbReference>
<evidence type="ECO:0000256" key="2">
    <source>
        <dbReference type="ARBA" id="ARBA00022679"/>
    </source>
</evidence>
<dbReference type="eggNOG" id="COG1216">
    <property type="taxonomic scope" value="Bacteria"/>
</dbReference>
<organism evidence="4 5">
    <name type="scientific">Lactobacillus equicursoris DSM 19284 = JCM 14600 = CIP 110162</name>
    <dbReference type="NCBI Taxonomy" id="1293597"/>
    <lineage>
        <taxon>Bacteria</taxon>
        <taxon>Bacillati</taxon>
        <taxon>Bacillota</taxon>
        <taxon>Bacilli</taxon>
        <taxon>Lactobacillales</taxon>
        <taxon>Lactobacillaceae</taxon>
        <taxon>Lactobacillus</taxon>
    </lineage>
</organism>
<dbReference type="InterPro" id="IPR001173">
    <property type="entry name" value="Glyco_trans_2-like"/>
</dbReference>
<dbReference type="RefSeq" id="WP_008460999.1">
    <property type="nucleotide sequence ID" value="NZ_AZDU01000015.1"/>
</dbReference>
<dbReference type="AlphaFoldDB" id="K0NWQ1"/>
<dbReference type="Gene3D" id="3.90.550.10">
    <property type="entry name" value="Spore Coat Polysaccharide Biosynthesis Protein SpsA, Chain A"/>
    <property type="match status" value="1"/>
</dbReference>
<evidence type="ECO:0000313" key="5">
    <source>
        <dbReference type="Proteomes" id="UP000051074"/>
    </source>
</evidence>
<dbReference type="Proteomes" id="UP000051074">
    <property type="component" value="Unassembled WGS sequence"/>
</dbReference>
<dbReference type="CDD" id="cd00761">
    <property type="entry name" value="Glyco_tranf_GTA_type"/>
    <property type="match status" value="1"/>
</dbReference>
<dbReference type="PANTHER" id="PTHR22916:SF51">
    <property type="entry name" value="GLYCOSYLTRANSFERASE EPSH-RELATED"/>
    <property type="match status" value="1"/>
</dbReference>
<comment type="caution">
    <text evidence="4">The sequence shown here is derived from an EMBL/GenBank/DDBJ whole genome shotgun (WGS) entry which is preliminary data.</text>
</comment>
<dbReference type="STRING" id="1293597.FC20_GL000382"/>
<name>K0NWQ1_9LACO</name>
<proteinExistence type="predicted"/>
<dbReference type="SUPFAM" id="SSF53448">
    <property type="entry name" value="Nucleotide-diphospho-sugar transferases"/>
    <property type="match status" value="1"/>
</dbReference>
<dbReference type="GO" id="GO:0016757">
    <property type="term" value="F:glycosyltransferase activity"/>
    <property type="evidence" value="ECO:0007669"/>
    <property type="project" value="UniProtKB-KW"/>
</dbReference>
<evidence type="ECO:0000256" key="1">
    <source>
        <dbReference type="ARBA" id="ARBA00022676"/>
    </source>
</evidence>
<evidence type="ECO:0000313" key="4">
    <source>
        <dbReference type="EMBL" id="KRL02272.1"/>
    </source>
</evidence>
<sequence length="297" mass="34795">MRKSMGEKISVIVPVYNQEVHLKQCIESILNQTYQNLELILVNDGSTDGTVQILENYRQSDSRVRVLNKVNGDLGSSRNAGLSMATGDYIVFVDSDDWIDKQQLEILHQKMNEYDAQVAIANFMKFRQEDSTFLIHIKDNDYFEKLYSRDEWLQKGYASEYNLTYCFTVAWGKMYRRELLNNIFYPEDKPDEDDPTTWKIYLNAEKIIYINKALYYWRQTNSSKSKEMNVEDLLSVEAVEERIALKAALGLDYSHELSAYKWRLQLTRDNALKAGSTGIYRYRNAVLKLKLLEKYGR</sequence>